<proteinExistence type="predicted"/>
<dbReference type="HOGENOM" id="CLU_2287063_0_0_4"/>
<evidence type="ECO:0000313" key="2">
    <source>
        <dbReference type="Proteomes" id="UP000018554"/>
    </source>
</evidence>
<organism evidence="1 2">
    <name type="scientific">Eikenella corrodens CC92I</name>
    <dbReference type="NCBI Taxonomy" id="1073362"/>
    <lineage>
        <taxon>Bacteria</taxon>
        <taxon>Pseudomonadati</taxon>
        <taxon>Pseudomonadota</taxon>
        <taxon>Betaproteobacteria</taxon>
        <taxon>Neisseriales</taxon>
        <taxon>Neisseriaceae</taxon>
        <taxon>Eikenella</taxon>
    </lineage>
</organism>
<protein>
    <submittedName>
        <fullName evidence="1">Uncharacterized protein</fullName>
    </submittedName>
</protein>
<dbReference type="Proteomes" id="UP000018554">
    <property type="component" value="Unassembled WGS sequence"/>
</dbReference>
<sequence>MRLPETALDKPQRPPHNALTVFNQAVGFSSPKTTWQTSRLIPISGGVVTSAFPLLCLFQWETGAGGLAPAGNTLSSLLTRLLFPAIMFSSVKRVLETDVKR</sequence>
<evidence type="ECO:0000313" key="1">
    <source>
        <dbReference type="EMBL" id="ETA83825.1"/>
    </source>
</evidence>
<keyword evidence="2" id="KW-1185">Reference proteome</keyword>
<dbReference type="EMBL" id="AZGQ01000004">
    <property type="protein sequence ID" value="ETA83825.1"/>
    <property type="molecule type" value="Genomic_DNA"/>
</dbReference>
<accession>V7IC91</accession>
<name>V7IC91_EIKCO</name>
<gene>
    <name evidence="1" type="ORF">HMPREF1177_01017</name>
</gene>
<dbReference type="AlphaFoldDB" id="V7IC91"/>
<reference evidence="1 2" key="1">
    <citation type="submission" date="2013-11" db="EMBL/GenBank/DDBJ databases">
        <title>The Genome Sequence of Eikenella corrodens CC92I.</title>
        <authorList>
            <consortium name="The Broad Institute Genomics Platform"/>
            <person name="Earl A."/>
            <person name="Allen-Vercoe E."/>
            <person name="Daigneault M."/>
            <person name="Young S.K."/>
            <person name="Zeng Q."/>
            <person name="Gargeya S."/>
            <person name="Fitzgerald M."/>
            <person name="Abouelleil A."/>
            <person name="Alvarado L."/>
            <person name="Chapman S.B."/>
            <person name="Gainer-Dewar J."/>
            <person name="Goldberg J."/>
            <person name="Griggs A."/>
            <person name="Gujja S."/>
            <person name="Hansen M."/>
            <person name="Howarth C."/>
            <person name="Imamovic A."/>
            <person name="Ireland A."/>
            <person name="Larimer J."/>
            <person name="McCowan C."/>
            <person name="Murphy C."/>
            <person name="Pearson M."/>
            <person name="Poon T.W."/>
            <person name="Priest M."/>
            <person name="Roberts A."/>
            <person name="Saif S."/>
            <person name="Shea T."/>
            <person name="Sykes S."/>
            <person name="Wortman J."/>
            <person name="Nusbaum C."/>
            <person name="Birren B."/>
        </authorList>
    </citation>
    <scope>NUCLEOTIDE SEQUENCE [LARGE SCALE GENOMIC DNA]</scope>
    <source>
        <strain evidence="1 2">CC92I</strain>
    </source>
</reference>
<comment type="caution">
    <text evidence="1">The sequence shown here is derived from an EMBL/GenBank/DDBJ whole genome shotgun (WGS) entry which is preliminary data.</text>
</comment>